<evidence type="ECO:0000259" key="1">
    <source>
        <dbReference type="Pfam" id="PF13649"/>
    </source>
</evidence>
<evidence type="ECO:0000313" key="3">
    <source>
        <dbReference type="Proteomes" id="UP001569963"/>
    </source>
</evidence>
<reference evidence="2 3" key="1">
    <citation type="submission" date="2023-11" db="EMBL/GenBank/DDBJ databases">
        <title>Actinomadura monticuli sp. nov., isolated from volcanic ash.</title>
        <authorList>
            <person name="Lee S.D."/>
            <person name="Yang H."/>
            <person name="Kim I.S."/>
        </authorList>
    </citation>
    <scope>NUCLEOTIDE SEQUENCE [LARGE SCALE GENOMIC DNA]</scope>
    <source>
        <strain evidence="2 3">DLS-62</strain>
    </source>
</reference>
<feature type="domain" description="Methyltransferase" evidence="1">
    <location>
        <begin position="256"/>
        <end position="348"/>
    </location>
</feature>
<keyword evidence="3" id="KW-1185">Reference proteome</keyword>
<proteinExistence type="predicted"/>
<dbReference type="Gene3D" id="3.40.50.150">
    <property type="entry name" value="Vaccinia Virus protein VP39"/>
    <property type="match status" value="1"/>
</dbReference>
<sequence length="424" mass="46485">MEHHGYTSECGHCSLAPFDILLAMPPFALVSRRAEPSAAGRMELTALRCPRHGGAARLADLPATDLDRVRFLRSVITSFLNEQGREFEMSLELSDGTGRMRLLCVPADGVMPVGGTPVPDGLHGLADVPNPRSLVYLEQRVIDEAFRIGQAQRESWRAWLVSASEAREIFDSSEGERVNVAHFRTWLLDHERFAPDVSDGVPVLDFGAAVRRSNRIGNDAVSKAFTRTWRGRSDDPMVARFVRRLPQSPKAAELGVLDAGCGPAVHHGAFTALGVPWTGVDASAGMIESARQNLASARVPSPRLVMGDVGRLPFKARSFAGVWLRSVLVHVPRSEALAILKESARLLCGEGALYINFQPGRGVVVRREGRVFVYYERAEIIDLCGRAGLIVADEWEGTANRGSLGDTRLKQWRHLILRQSPDAS</sequence>
<keyword evidence="2" id="KW-0489">Methyltransferase</keyword>
<dbReference type="EMBL" id="JAXCEI010000005">
    <property type="protein sequence ID" value="MFA1539964.1"/>
    <property type="molecule type" value="Genomic_DNA"/>
</dbReference>
<evidence type="ECO:0000313" key="2">
    <source>
        <dbReference type="EMBL" id="MFA1539964.1"/>
    </source>
</evidence>
<dbReference type="GO" id="GO:0032259">
    <property type="term" value="P:methylation"/>
    <property type="evidence" value="ECO:0007669"/>
    <property type="project" value="UniProtKB-KW"/>
</dbReference>
<dbReference type="Pfam" id="PF13649">
    <property type="entry name" value="Methyltransf_25"/>
    <property type="match status" value="1"/>
</dbReference>
<accession>A0ABV4QDC9</accession>
<name>A0ABV4QDC9_9ACTN</name>
<gene>
    <name evidence="2" type="ORF">SM611_13585</name>
</gene>
<keyword evidence="2" id="KW-0808">Transferase</keyword>
<dbReference type="SUPFAM" id="SSF53335">
    <property type="entry name" value="S-adenosyl-L-methionine-dependent methyltransferases"/>
    <property type="match status" value="1"/>
</dbReference>
<comment type="caution">
    <text evidence="2">The sequence shown here is derived from an EMBL/GenBank/DDBJ whole genome shotgun (WGS) entry which is preliminary data.</text>
</comment>
<dbReference type="RefSeq" id="WP_371949868.1">
    <property type="nucleotide sequence ID" value="NZ_JAXCEI010000005.1"/>
</dbReference>
<protein>
    <submittedName>
        <fullName evidence="2">Methyltransferase domain-containing protein</fullName>
    </submittedName>
</protein>
<dbReference type="Proteomes" id="UP001569963">
    <property type="component" value="Unassembled WGS sequence"/>
</dbReference>
<dbReference type="InterPro" id="IPR041698">
    <property type="entry name" value="Methyltransf_25"/>
</dbReference>
<dbReference type="GO" id="GO:0008168">
    <property type="term" value="F:methyltransferase activity"/>
    <property type="evidence" value="ECO:0007669"/>
    <property type="project" value="UniProtKB-KW"/>
</dbReference>
<dbReference type="CDD" id="cd02440">
    <property type="entry name" value="AdoMet_MTases"/>
    <property type="match status" value="1"/>
</dbReference>
<organism evidence="2 3">
    <name type="scientific">Actinomadura monticuli</name>
    <dbReference type="NCBI Taxonomy" id="3097367"/>
    <lineage>
        <taxon>Bacteria</taxon>
        <taxon>Bacillati</taxon>
        <taxon>Actinomycetota</taxon>
        <taxon>Actinomycetes</taxon>
        <taxon>Streptosporangiales</taxon>
        <taxon>Thermomonosporaceae</taxon>
        <taxon>Actinomadura</taxon>
    </lineage>
</organism>
<dbReference type="InterPro" id="IPR029063">
    <property type="entry name" value="SAM-dependent_MTases_sf"/>
</dbReference>